<keyword evidence="11" id="KW-1185">Reference proteome</keyword>
<keyword evidence="2" id="KW-0800">Toxin</keyword>
<gene>
    <name evidence="8" type="ORF">JV38_13940</name>
    <name evidence="9" type="ORF">KU73_01565</name>
</gene>
<evidence type="ECO:0000313" key="9">
    <source>
        <dbReference type="EMBL" id="KGA30625.1"/>
    </source>
</evidence>
<dbReference type="EMBL" id="JQHP01000006">
    <property type="protein sequence ID" value="KFX05771.1"/>
    <property type="molecule type" value="Genomic_DNA"/>
</dbReference>
<dbReference type="InterPro" id="IPR006914">
    <property type="entry name" value="VENN_dom"/>
</dbReference>
<feature type="domain" description="VENN motif-containing" evidence="6">
    <location>
        <begin position="216"/>
        <end position="265"/>
    </location>
</feature>
<dbReference type="Pfam" id="PF04829">
    <property type="entry name" value="PT-VENN"/>
    <property type="match status" value="1"/>
</dbReference>
<evidence type="ECO:0000256" key="1">
    <source>
        <dbReference type="ARBA" id="ARBA00004219"/>
    </source>
</evidence>
<comment type="caution">
    <text evidence="8">The sequence shown here is derived from an EMBL/GenBank/DDBJ whole genome shotgun (WGS) entry which is preliminary data.</text>
</comment>
<comment type="subcellular location">
    <subcellularLocation>
        <location evidence="1">Target cell</location>
        <location evidence="1">Target cell cytoplasm</location>
    </subcellularLocation>
</comment>
<protein>
    <recommendedName>
        <fullName evidence="12">Toxin CdiA</fullName>
    </recommendedName>
</protein>
<feature type="region of interest" description="Disordered" evidence="5">
    <location>
        <begin position="462"/>
        <end position="507"/>
    </location>
</feature>
<evidence type="ECO:0000313" key="11">
    <source>
        <dbReference type="Proteomes" id="UP000029436"/>
    </source>
</evidence>
<dbReference type="Proteomes" id="UP000029436">
    <property type="component" value="Unassembled WGS sequence"/>
</dbReference>
<dbReference type="AlphaFoldDB" id="A0AAW3EJ63"/>
<evidence type="ECO:0000313" key="8">
    <source>
        <dbReference type="EMBL" id="KFX05771.1"/>
    </source>
</evidence>
<accession>A0AAW3EJ63</accession>
<dbReference type="GO" id="GO:0090729">
    <property type="term" value="F:toxin activity"/>
    <property type="evidence" value="ECO:0007669"/>
    <property type="project" value="UniProtKB-KW"/>
</dbReference>
<evidence type="ECO:0008006" key="12">
    <source>
        <dbReference type="Google" id="ProtNLM"/>
    </source>
</evidence>
<proteinExistence type="predicted"/>
<evidence type="ECO:0000256" key="2">
    <source>
        <dbReference type="ARBA" id="ARBA00022656"/>
    </source>
</evidence>
<sequence length="617" mass="63669">MKGDQAGVTYSAVSPATIEISNSDAQQQDIATLSRDTSGANGSVKDGFDRGKIEDKLAIQREATALGVQALDAYKTSKKGEAEELARARLIAEGVPAADLVEQVKTSHEVKQVEKEYGVGSAFWMAGSALTSLASGGLGGNLNGALSGAAAPYLAALVKDVSAGSEPARIALHTALGAVLAHTQGGSAVGGAAGGLVSSVGADMLTNLLYPDVKKGELSAEQKQLIANLVTIAGAGAGGIAGGNLAGAGSGANTAKNEVENNFLSSQKAEALNKAIEDQKAGKNLVEASQTILRLTNEDHASNFLLEKYQKGQPLSNDEKRELAGLLNQYGYELQTMYGYSPQKAAEAIQGLIAGKMFVASTNNVQAYNEVLSYLKGAAAQYGQAAVGTDALLALPGAPGIIARGALAAGGAYQTGTGIGQVIDGKYGEGALNVGLGTAAIFGGVAGNSVITKTETGIVSPNKGTGWTENSQPLDKNAHSSIPKVTTELTDPQTGKVFTDTNQGNRPDFFLGDASRPTLINDVVQAKVVNQPDKNFPNGNMATAHAEVGATQQAYEQGITKGRSMEVSVSGKPVCGYCLSDIKSMDERSGLKSLTIFEKKSGDTLYWEKGMKKFTRK</sequence>
<keyword evidence="4" id="KW-0843">Virulence</keyword>
<evidence type="ECO:0000313" key="10">
    <source>
        <dbReference type="Proteomes" id="UP000029257"/>
    </source>
</evidence>
<dbReference type="EMBL" id="JQOH01000001">
    <property type="protein sequence ID" value="KGA30625.1"/>
    <property type="molecule type" value="Genomic_DNA"/>
</dbReference>
<evidence type="ECO:0000256" key="3">
    <source>
        <dbReference type="ARBA" id="ARBA00022913"/>
    </source>
</evidence>
<dbReference type="RefSeq" id="WP_039478549.1">
    <property type="nucleotide sequence ID" value="NZ_JQHP01000006.1"/>
</dbReference>
<organism evidence="8 10">
    <name type="scientific">Pectobacterium wasabiae</name>
    <dbReference type="NCBI Taxonomy" id="55208"/>
    <lineage>
        <taxon>Bacteria</taxon>
        <taxon>Pseudomonadati</taxon>
        <taxon>Pseudomonadota</taxon>
        <taxon>Gammaproteobacteria</taxon>
        <taxon>Enterobacterales</taxon>
        <taxon>Pectobacteriaceae</taxon>
        <taxon>Pectobacterium</taxon>
    </lineage>
</organism>
<keyword evidence="3" id="KW-1266">Target cell cytoplasm</keyword>
<evidence type="ECO:0000259" key="6">
    <source>
        <dbReference type="Pfam" id="PF04829"/>
    </source>
</evidence>
<name>A0AAW3EJ63_9GAMM</name>
<dbReference type="Pfam" id="PF24241">
    <property type="entry name" value="Deam_C"/>
    <property type="match status" value="1"/>
</dbReference>
<dbReference type="InterPro" id="IPR057580">
    <property type="entry name" value="Deam_C"/>
</dbReference>
<evidence type="ECO:0000256" key="5">
    <source>
        <dbReference type="SAM" id="MobiDB-lite"/>
    </source>
</evidence>
<feature type="domain" description="Putative cytidine deaminase C-terminal" evidence="7">
    <location>
        <begin position="481"/>
        <end position="616"/>
    </location>
</feature>
<dbReference type="Proteomes" id="UP000029257">
    <property type="component" value="Unassembled WGS sequence"/>
</dbReference>
<evidence type="ECO:0000256" key="4">
    <source>
        <dbReference type="ARBA" id="ARBA00023026"/>
    </source>
</evidence>
<feature type="compositionally biased region" description="Polar residues" evidence="5">
    <location>
        <begin position="462"/>
        <end position="493"/>
    </location>
</feature>
<evidence type="ECO:0000259" key="7">
    <source>
        <dbReference type="Pfam" id="PF24241"/>
    </source>
</evidence>
<reference evidence="10 11" key="1">
    <citation type="submission" date="2014-08" db="EMBL/GenBank/DDBJ databases">
        <title>Genome sequences of NCPPB Pectobacterium isolates.</title>
        <authorList>
            <person name="Glover R.H."/>
            <person name="Sapp M."/>
            <person name="Elphinstone J."/>
        </authorList>
    </citation>
    <scope>NUCLEOTIDE SEQUENCE [LARGE SCALE GENOMIC DNA]</scope>
    <source>
        <strain evidence="8 10">NCPPB 3701</strain>
        <strain evidence="9 11">NCPPB3702</strain>
    </source>
</reference>